<name>A0A9Q1GBZ0_SYNKA</name>
<sequence>MCERCHISKGRVGGKGCTDFTLNQPLRSRSWHPRSPASPSVAPQEQRFSGTYLESPCASFSSNVAGLFQKKAHLEIGWRHVSNLSDDIRQLCGGGNDSCLQGWQYGAGRCGETSCILPCALQKCSMPAVQAAGSDLTNS</sequence>
<dbReference type="AlphaFoldDB" id="A0A9Q1GBZ0"/>
<comment type="caution">
    <text evidence="1">The sequence shown here is derived from an EMBL/GenBank/DDBJ whole genome shotgun (WGS) entry which is preliminary data.</text>
</comment>
<reference evidence="1" key="1">
    <citation type="journal article" date="2023" name="Science">
        <title>Genome structures resolve the early diversification of teleost fishes.</title>
        <authorList>
            <person name="Parey E."/>
            <person name="Louis A."/>
            <person name="Montfort J."/>
            <person name="Bouchez O."/>
            <person name="Roques C."/>
            <person name="Iampietro C."/>
            <person name="Lluch J."/>
            <person name="Castinel A."/>
            <person name="Donnadieu C."/>
            <person name="Desvignes T."/>
            <person name="Floi Bucao C."/>
            <person name="Jouanno E."/>
            <person name="Wen M."/>
            <person name="Mejri S."/>
            <person name="Dirks R."/>
            <person name="Jansen H."/>
            <person name="Henkel C."/>
            <person name="Chen W.J."/>
            <person name="Zahm M."/>
            <person name="Cabau C."/>
            <person name="Klopp C."/>
            <person name="Thompson A.W."/>
            <person name="Robinson-Rechavi M."/>
            <person name="Braasch I."/>
            <person name="Lecointre G."/>
            <person name="Bobe J."/>
            <person name="Postlethwait J.H."/>
            <person name="Berthelot C."/>
            <person name="Roest Crollius H."/>
            <person name="Guiguen Y."/>
        </authorList>
    </citation>
    <scope>NUCLEOTIDE SEQUENCE</scope>
    <source>
        <strain evidence="1">WJC10195</strain>
    </source>
</reference>
<gene>
    <name evidence="1" type="ORF">SKAU_G00021990</name>
</gene>
<dbReference type="Proteomes" id="UP001152622">
    <property type="component" value="Chromosome 1"/>
</dbReference>
<accession>A0A9Q1GBZ0</accession>
<keyword evidence="2" id="KW-1185">Reference proteome</keyword>
<evidence type="ECO:0000313" key="2">
    <source>
        <dbReference type="Proteomes" id="UP001152622"/>
    </source>
</evidence>
<organism evidence="1 2">
    <name type="scientific">Synaphobranchus kaupii</name>
    <name type="common">Kaup's arrowtooth eel</name>
    <dbReference type="NCBI Taxonomy" id="118154"/>
    <lineage>
        <taxon>Eukaryota</taxon>
        <taxon>Metazoa</taxon>
        <taxon>Chordata</taxon>
        <taxon>Craniata</taxon>
        <taxon>Vertebrata</taxon>
        <taxon>Euteleostomi</taxon>
        <taxon>Actinopterygii</taxon>
        <taxon>Neopterygii</taxon>
        <taxon>Teleostei</taxon>
        <taxon>Anguilliformes</taxon>
        <taxon>Synaphobranchidae</taxon>
        <taxon>Synaphobranchus</taxon>
    </lineage>
</organism>
<protein>
    <submittedName>
        <fullName evidence="1">Uncharacterized protein</fullName>
    </submittedName>
</protein>
<proteinExistence type="predicted"/>
<dbReference type="EMBL" id="JAINUF010000001">
    <property type="protein sequence ID" value="KAJ8381421.1"/>
    <property type="molecule type" value="Genomic_DNA"/>
</dbReference>
<evidence type="ECO:0000313" key="1">
    <source>
        <dbReference type="EMBL" id="KAJ8381421.1"/>
    </source>
</evidence>